<protein>
    <recommendedName>
        <fullName evidence="4">Lipoprotein</fullName>
    </recommendedName>
</protein>
<name>A0A4T9T8Y6_9ACTN</name>
<comment type="caution">
    <text evidence="2">The sequence shown here is derived from an EMBL/GenBank/DDBJ whole genome shotgun (WGS) entry which is preliminary data.</text>
</comment>
<accession>A0A4T9T8Y6</accession>
<gene>
    <name evidence="2" type="ORF">E5982_04810</name>
</gene>
<feature type="signal peptide" evidence="1">
    <location>
        <begin position="1"/>
        <end position="35"/>
    </location>
</feature>
<evidence type="ECO:0000256" key="1">
    <source>
        <dbReference type="SAM" id="SignalP"/>
    </source>
</evidence>
<dbReference type="PROSITE" id="PS51257">
    <property type="entry name" value="PROKAR_LIPOPROTEIN"/>
    <property type="match status" value="1"/>
</dbReference>
<sequence>MQKVLKSACKQVLALAAVAGLVLVLAGCVAGPQQAATGENANANSQYMAQVNQAVEELSTKLGAFDDAVSRNDVVSMRTQADGAFAALDKLDQLQPPEALKEVQEYYSDGCASLKEALSGYVDLYTEIDSATDQQPFDYSTYEQRLASIQSAYDTGLQALRAGDQKVTELRSDQ</sequence>
<evidence type="ECO:0000313" key="2">
    <source>
        <dbReference type="EMBL" id="TJW11520.1"/>
    </source>
</evidence>
<keyword evidence="1" id="KW-0732">Signal</keyword>
<evidence type="ECO:0008006" key="4">
    <source>
        <dbReference type="Google" id="ProtNLM"/>
    </source>
</evidence>
<dbReference type="AlphaFoldDB" id="A0A4T9T8Y6"/>
<dbReference type="EMBL" id="SSTM01000002">
    <property type="protein sequence ID" value="TJW11520.1"/>
    <property type="molecule type" value="Genomic_DNA"/>
</dbReference>
<reference evidence="2 3" key="1">
    <citation type="submission" date="2019-04" db="EMBL/GenBank/DDBJ databases">
        <title>Microbes associate with the intestines of laboratory mice.</title>
        <authorList>
            <person name="Navarre W."/>
            <person name="Wong E."/>
            <person name="Huang K.C."/>
            <person name="Tropini C."/>
            <person name="Ng K."/>
            <person name="Yu B."/>
        </authorList>
    </citation>
    <scope>NUCLEOTIDE SEQUENCE [LARGE SCALE GENOMIC DNA]</scope>
    <source>
        <strain evidence="2 3">NM48_B13</strain>
    </source>
</reference>
<dbReference type="OrthoDB" id="3176105at2"/>
<proteinExistence type="predicted"/>
<dbReference type="Proteomes" id="UP000309454">
    <property type="component" value="Unassembled WGS sequence"/>
</dbReference>
<dbReference type="RefSeq" id="WP_136845633.1">
    <property type="nucleotide sequence ID" value="NZ_SSTM01000002.1"/>
</dbReference>
<feature type="chain" id="PRO_5020349809" description="Lipoprotein" evidence="1">
    <location>
        <begin position="36"/>
        <end position="174"/>
    </location>
</feature>
<evidence type="ECO:0000313" key="3">
    <source>
        <dbReference type="Proteomes" id="UP000309454"/>
    </source>
</evidence>
<organism evidence="2 3">
    <name type="scientific">Parvibacter caecicola</name>
    <dbReference type="NCBI Taxonomy" id="747645"/>
    <lineage>
        <taxon>Bacteria</taxon>
        <taxon>Bacillati</taxon>
        <taxon>Actinomycetota</taxon>
        <taxon>Coriobacteriia</taxon>
        <taxon>Coriobacteriales</taxon>
        <taxon>Coriobacteriaceae</taxon>
        <taxon>Parvibacter</taxon>
    </lineage>
</organism>
<keyword evidence="3" id="KW-1185">Reference proteome</keyword>